<dbReference type="PANTHER" id="PTHR30619:SF7">
    <property type="entry name" value="BETA-LACTAMASE DOMAIN PROTEIN"/>
    <property type="match status" value="1"/>
</dbReference>
<feature type="transmembrane region" description="Helical" evidence="6">
    <location>
        <begin position="225"/>
        <end position="254"/>
    </location>
</feature>
<feature type="transmembrane region" description="Helical" evidence="6">
    <location>
        <begin position="378"/>
        <end position="403"/>
    </location>
</feature>
<accession>A0ABM6U4Q0</accession>
<dbReference type="PANTHER" id="PTHR30619">
    <property type="entry name" value="DNA INTERNALIZATION/COMPETENCE PROTEIN COMEC/REC2"/>
    <property type="match status" value="1"/>
</dbReference>
<evidence type="ECO:0000256" key="4">
    <source>
        <dbReference type="ARBA" id="ARBA00022989"/>
    </source>
</evidence>
<evidence type="ECO:0000256" key="2">
    <source>
        <dbReference type="ARBA" id="ARBA00022475"/>
    </source>
</evidence>
<dbReference type="Pfam" id="PF03772">
    <property type="entry name" value="Competence"/>
    <property type="match status" value="1"/>
</dbReference>
<dbReference type="NCBIfam" id="TIGR00360">
    <property type="entry name" value="ComEC_N-term"/>
    <property type="match status" value="1"/>
</dbReference>
<evidence type="ECO:0000313" key="9">
    <source>
        <dbReference type="Proteomes" id="UP000241238"/>
    </source>
</evidence>
<keyword evidence="3 6" id="KW-0812">Transmembrane</keyword>
<evidence type="ECO:0000256" key="1">
    <source>
        <dbReference type="ARBA" id="ARBA00004651"/>
    </source>
</evidence>
<organism evidence="8 9">
    <name type="scientific">Fusobacterium varium ATCC 27725</name>
    <dbReference type="NCBI Taxonomy" id="469618"/>
    <lineage>
        <taxon>Bacteria</taxon>
        <taxon>Fusobacteriati</taxon>
        <taxon>Fusobacteriota</taxon>
        <taxon>Fusobacteriia</taxon>
        <taxon>Fusobacteriales</taxon>
        <taxon>Fusobacteriaceae</taxon>
        <taxon>Fusobacterium</taxon>
    </lineage>
</organism>
<feature type="transmembrane region" description="Helical" evidence="6">
    <location>
        <begin position="290"/>
        <end position="307"/>
    </location>
</feature>
<feature type="transmembrane region" description="Helical" evidence="6">
    <location>
        <begin position="415"/>
        <end position="433"/>
    </location>
</feature>
<gene>
    <name evidence="8" type="ORF">C4N18_08565</name>
</gene>
<comment type="subcellular location">
    <subcellularLocation>
        <location evidence="1">Cell membrane</location>
        <topology evidence="1">Multi-pass membrane protein</topology>
    </subcellularLocation>
</comment>
<proteinExistence type="predicted"/>
<evidence type="ECO:0000259" key="7">
    <source>
        <dbReference type="Pfam" id="PF03772"/>
    </source>
</evidence>
<reference evidence="9" key="1">
    <citation type="journal article" date="2018" name="MSphere">
        <title>Fusobacterium Genomics Using MinION and Illumina Sequencing Enables Genome Completion and Correction.</title>
        <authorList>
            <person name="Todd S.M."/>
            <person name="Settlage R.E."/>
            <person name="Lahmers K.K."/>
            <person name="Slade D.J."/>
        </authorList>
    </citation>
    <scope>NUCLEOTIDE SEQUENCE [LARGE SCALE GENOMIC DNA]</scope>
    <source>
        <strain evidence="9">ATCC 27725</strain>
    </source>
</reference>
<dbReference type="InterPro" id="IPR052159">
    <property type="entry name" value="Competence_DNA_uptake"/>
</dbReference>
<feature type="transmembrane region" description="Helical" evidence="6">
    <location>
        <begin position="47"/>
        <end position="66"/>
    </location>
</feature>
<keyword evidence="4 6" id="KW-1133">Transmembrane helix</keyword>
<dbReference type="InterPro" id="IPR004477">
    <property type="entry name" value="ComEC_N"/>
</dbReference>
<dbReference type="EMBL" id="CP028103">
    <property type="protein sequence ID" value="AVQ31265.1"/>
    <property type="molecule type" value="Genomic_DNA"/>
</dbReference>
<name>A0ABM6U4Q0_FUSVA</name>
<protein>
    <submittedName>
        <fullName evidence="8">Competence protein ComE</fullName>
    </submittedName>
</protein>
<feature type="domain" description="ComEC/Rec2-related protein" evidence="7">
    <location>
        <begin position="171"/>
        <end position="431"/>
    </location>
</feature>
<evidence type="ECO:0000256" key="5">
    <source>
        <dbReference type="ARBA" id="ARBA00023136"/>
    </source>
</evidence>
<feature type="transmembrane region" description="Helical" evidence="6">
    <location>
        <begin position="266"/>
        <end position="284"/>
    </location>
</feature>
<evidence type="ECO:0000256" key="3">
    <source>
        <dbReference type="ARBA" id="ARBA00022692"/>
    </source>
</evidence>
<keyword evidence="5 6" id="KW-0472">Membrane</keyword>
<evidence type="ECO:0000313" key="8">
    <source>
        <dbReference type="EMBL" id="AVQ31265.1"/>
    </source>
</evidence>
<keyword evidence="2" id="KW-1003">Cell membrane</keyword>
<feature type="transmembrane region" description="Helical" evidence="6">
    <location>
        <begin position="349"/>
        <end position="371"/>
    </location>
</feature>
<feature type="transmembrane region" description="Helical" evidence="6">
    <location>
        <begin position="319"/>
        <end position="337"/>
    </location>
</feature>
<feature type="transmembrane region" description="Helical" evidence="6">
    <location>
        <begin position="186"/>
        <end position="213"/>
    </location>
</feature>
<keyword evidence="9" id="KW-1185">Reference proteome</keyword>
<dbReference type="RefSeq" id="WP_005947139.1">
    <property type="nucleotide sequence ID" value="NZ_CP028103.1"/>
</dbReference>
<evidence type="ECO:0000256" key="6">
    <source>
        <dbReference type="SAM" id="Phobius"/>
    </source>
</evidence>
<dbReference type="Proteomes" id="UP000241238">
    <property type="component" value="Chromosome"/>
</dbReference>
<feature type="transmembrane region" description="Helical" evidence="6">
    <location>
        <begin position="12"/>
        <end position="41"/>
    </location>
</feature>
<sequence length="451" mass="52523">MELIYILALEVFIIMTIFNIFSLWTSIFLTVLIVCGIWIFFKSKDKLIYIIPILLIVRLLLCIHFNDSKRLDIVKMKVEVNNGMGRIIKIDNRYPKIKSYTFIPEIPNGKYMILAEIAKIENRENMQYFYINKITEEKIEKNWLKNYFENNAKKFIENGNPQFKRVYRAVILGEGKQLTRNMRREFSYVGISYLMALSGLHIGIILGICSFISKKLPISRKNRYIFMLCSLTIYFFGVKHSPSLIRAYIMALIFIGGKIFYEDIDATKSLAVAFIGGIFINPVSMNEVSFILSYLAVFAIICIYPIIRKVLYKGKSRIIEKLILLTTIQFFLLPILIKEFGTIQFLSFFSNLIILPIGTLYIVISFIGLLLENIGLGFIIFPMTNIIFETFMKLVAIFSKVPYLTLRYNGSKDNALFLIFYVIIFWGVFYNKFKMEGKKDEKISGRTKIFK</sequence>
<dbReference type="GeneID" id="77468043"/>